<name>A0A6J4Q4J2_9BACT</name>
<dbReference type="EMBL" id="CADCUQ010000754">
    <property type="protein sequence ID" value="CAA9427733.1"/>
    <property type="molecule type" value="Genomic_DNA"/>
</dbReference>
<sequence length="38" mass="4070">ASPCGRRPRGRLSARRCRRRTPPRAGSSCSSTGRGTTP</sequence>
<feature type="compositionally biased region" description="Basic residues" evidence="1">
    <location>
        <begin position="1"/>
        <end position="22"/>
    </location>
</feature>
<feature type="non-terminal residue" evidence="2">
    <location>
        <position position="1"/>
    </location>
</feature>
<evidence type="ECO:0000256" key="1">
    <source>
        <dbReference type="SAM" id="MobiDB-lite"/>
    </source>
</evidence>
<dbReference type="AlphaFoldDB" id="A0A6J4Q4J2"/>
<evidence type="ECO:0000313" key="2">
    <source>
        <dbReference type="EMBL" id="CAA9427733.1"/>
    </source>
</evidence>
<accession>A0A6J4Q4J2</accession>
<gene>
    <name evidence="2" type="ORF">AVDCRST_MAG64-3322</name>
</gene>
<proteinExistence type="predicted"/>
<feature type="region of interest" description="Disordered" evidence="1">
    <location>
        <begin position="1"/>
        <end position="38"/>
    </location>
</feature>
<feature type="compositionally biased region" description="Low complexity" evidence="1">
    <location>
        <begin position="23"/>
        <end position="38"/>
    </location>
</feature>
<protein>
    <submittedName>
        <fullName evidence="2">Uncharacterized protein</fullName>
    </submittedName>
</protein>
<organism evidence="2">
    <name type="scientific">uncultured Phycisphaerae bacterium</name>
    <dbReference type="NCBI Taxonomy" id="904963"/>
    <lineage>
        <taxon>Bacteria</taxon>
        <taxon>Pseudomonadati</taxon>
        <taxon>Planctomycetota</taxon>
        <taxon>Phycisphaerae</taxon>
        <taxon>environmental samples</taxon>
    </lineage>
</organism>
<reference evidence="2" key="1">
    <citation type="submission" date="2020-02" db="EMBL/GenBank/DDBJ databases">
        <authorList>
            <person name="Meier V. D."/>
        </authorList>
    </citation>
    <scope>NUCLEOTIDE SEQUENCE</scope>
    <source>
        <strain evidence="2">AVDCRST_MAG64</strain>
    </source>
</reference>
<feature type="non-terminal residue" evidence="2">
    <location>
        <position position="38"/>
    </location>
</feature>